<proteinExistence type="predicted"/>
<feature type="domain" description="DUF6950" evidence="1">
    <location>
        <begin position="10"/>
        <end position="70"/>
    </location>
</feature>
<dbReference type="Proteomes" id="UP000241229">
    <property type="component" value="Unassembled WGS sequence"/>
</dbReference>
<protein>
    <recommendedName>
        <fullName evidence="1">DUF6950 domain-containing protein</fullName>
    </recommendedName>
</protein>
<evidence type="ECO:0000259" key="1">
    <source>
        <dbReference type="Pfam" id="PF22262"/>
    </source>
</evidence>
<organism evidence="2 3">
    <name type="scientific">Kumtagia ephedrae</name>
    <dbReference type="NCBI Taxonomy" id="2116701"/>
    <lineage>
        <taxon>Bacteria</taxon>
        <taxon>Pseudomonadati</taxon>
        <taxon>Pseudomonadota</taxon>
        <taxon>Alphaproteobacteria</taxon>
        <taxon>Hyphomicrobiales</taxon>
        <taxon>Phyllobacteriaceae</taxon>
        <taxon>Kumtagia</taxon>
    </lineage>
</organism>
<comment type="caution">
    <text evidence="2">The sequence shown here is derived from an EMBL/GenBank/DDBJ whole genome shotgun (WGS) entry which is preliminary data.</text>
</comment>
<dbReference type="InterPro" id="IPR053802">
    <property type="entry name" value="DUF6950"/>
</dbReference>
<keyword evidence="3" id="KW-1185">Reference proteome</keyword>
<dbReference type="EMBL" id="PXYK01000004">
    <property type="protein sequence ID" value="PSJ64511.1"/>
    <property type="molecule type" value="Genomic_DNA"/>
</dbReference>
<sequence length="137" mass="14981">MAAVPLIQGRQLDHWIEAYGAKPWAWSHVDCCMALADWSIALGSEDPAVDLRGSYADEPQCHAVMAAAGGLVPFGQRLVRVGWRRAEMPSEGCVAVIGSATEATRQWGAIRHEGKWKVRMDEGFVAFTAAPLAIWDF</sequence>
<evidence type="ECO:0000313" key="2">
    <source>
        <dbReference type="EMBL" id="PSJ64511.1"/>
    </source>
</evidence>
<dbReference type="OrthoDB" id="6586924at2"/>
<dbReference type="Pfam" id="PF22262">
    <property type="entry name" value="DUF6950"/>
    <property type="match status" value="1"/>
</dbReference>
<accession>A0A2P7SPZ1</accession>
<dbReference type="RefSeq" id="WP_106771258.1">
    <property type="nucleotide sequence ID" value="NZ_PXYK01000004.1"/>
</dbReference>
<evidence type="ECO:0000313" key="3">
    <source>
        <dbReference type="Proteomes" id="UP000241229"/>
    </source>
</evidence>
<name>A0A2P7SPZ1_9HYPH</name>
<gene>
    <name evidence="2" type="ORF">C7I84_06090</name>
</gene>
<reference evidence="2 3" key="1">
    <citation type="submission" date="2018-03" db="EMBL/GenBank/DDBJ databases">
        <title>The draft genome of Mesorhizobium sp. 6GN-30.</title>
        <authorList>
            <person name="Liu L."/>
            <person name="Li L."/>
            <person name="Wang T."/>
            <person name="Zhang X."/>
            <person name="Liang L."/>
        </authorList>
    </citation>
    <scope>NUCLEOTIDE SEQUENCE [LARGE SCALE GENOMIC DNA]</scope>
    <source>
        <strain evidence="2 3">6GN30</strain>
    </source>
</reference>
<dbReference type="AlphaFoldDB" id="A0A2P7SPZ1"/>